<dbReference type="RefSeq" id="WP_153821083.1">
    <property type="nucleotide sequence ID" value="NZ_WJIE01000005.1"/>
</dbReference>
<proteinExistence type="predicted"/>
<organism evidence="1 2">
    <name type="scientific">Polyangium spumosum</name>
    <dbReference type="NCBI Taxonomy" id="889282"/>
    <lineage>
        <taxon>Bacteria</taxon>
        <taxon>Pseudomonadati</taxon>
        <taxon>Myxococcota</taxon>
        <taxon>Polyangia</taxon>
        <taxon>Polyangiales</taxon>
        <taxon>Polyangiaceae</taxon>
        <taxon>Polyangium</taxon>
    </lineage>
</organism>
<evidence type="ECO:0000313" key="2">
    <source>
        <dbReference type="Proteomes" id="UP000440224"/>
    </source>
</evidence>
<dbReference type="Proteomes" id="UP000440224">
    <property type="component" value="Unassembled WGS sequence"/>
</dbReference>
<sequence>MLQAQEKAIDTYAKTYEQTRNVETTALNDSRDAIIDFGNRITTVLGFKEWELGTLDQASDGTILVVPHKGHALITEQRFVLVPMRWPLAMQSGRDTLIFDAGWSFWFQYPVERWVQFDGFQEKIPYQDEHTLRDLAERLLGKLLGQIRDRAALEGHKRARASQPPVR</sequence>
<protein>
    <submittedName>
        <fullName evidence="1">Uncharacterized protein</fullName>
    </submittedName>
</protein>
<comment type="caution">
    <text evidence="1">The sequence shown here is derived from an EMBL/GenBank/DDBJ whole genome shotgun (WGS) entry which is preliminary data.</text>
</comment>
<gene>
    <name evidence="1" type="ORF">GF068_20455</name>
</gene>
<evidence type="ECO:0000313" key="1">
    <source>
        <dbReference type="EMBL" id="MRG94276.1"/>
    </source>
</evidence>
<reference evidence="1 2" key="1">
    <citation type="submission" date="2019-10" db="EMBL/GenBank/DDBJ databases">
        <title>A soil myxobacterium in the family Polyangiaceae.</title>
        <authorList>
            <person name="Li Y."/>
            <person name="Wang J."/>
        </authorList>
    </citation>
    <scope>NUCLEOTIDE SEQUENCE [LARGE SCALE GENOMIC DNA]</scope>
    <source>
        <strain evidence="1 2">DSM 14734</strain>
    </source>
</reference>
<accession>A0A6N7PU05</accession>
<dbReference type="AlphaFoldDB" id="A0A6N7PU05"/>
<keyword evidence="2" id="KW-1185">Reference proteome</keyword>
<dbReference type="EMBL" id="WJIE01000005">
    <property type="protein sequence ID" value="MRG94276.1"/>
    <property type="molecule type" value="Genomic_DNA"/>
</dbReference>
<name>A0A6N7PU05_9BACT</name>